<dbReference type="GO" id="GO:0042254">
    <property type="term" value="P:ribosome biogenesis"/>
    <property type="evidence" value="ECO:0007669"/>
    <property type="project" value="TreeGrafter"/>
</dbReference>
<sequence length="99" mass="10936">RASYEPSNTDVPEQLLFVHRSQQEVKELHWHPQIPGLLVSTAHSGFNIFKTISCCAEEEVKKAPLTPDLESKVTKIKVSSGKQPTLLLPSPSPPGQPRP</sequence>
<dbReference type="Proteomes" id="UP001487740">
    <property type="component" value="Unassembled WGS sequence"/>
</dbReference>
<keyword evidence="3" id="KW-1185">Reference proteome</keyword>
<feature type="region of interest" description="Disordered" evidence="1">
    <location>
        <begin position="76"/>
        <end position="99"/>
    </location>
</feature>
<gene>
    <name evidence="2" type="ORF">O3P69_016176</name>
</gene>
<evidence type="ECO:0000256" key="1">
    <source>
        <dbReference type="SAM" id="MobiDB-lite"/>
    </source>
</evidence>
<comment type="caution">
    <text evidence="2">The sequence shown here is derived from an EMBL/GenBank/DDBJ whole genome shotgun (WGS) entry which is preliminary data.</text>
</comment>
<dbReference type="EMBL" id="JARAKH010001011">
    <property type="protein sequence ID" value="KAK8373704.1"/>
    <property type="molecule type" value="Genomic_DNA"/>
</dbReference>
<protein>
    <submittedName>
        <fullName evidence="2">Uncharacterized protein</fullName>
    </submittedName>
</protein>
<feature type="compositionally biased region" description="Pro residues" evidence="1">
    <location>
        <begin position="90"/>
        <end position="99"/>
    </location>
</feature>
<organism evidence="2 3">
    <name type="scientific">Scylla paramamosain</name>
    <name type="common">Mud crab</name>
    <dbReference type="NCBI Taxonomy" id="85552"/>
    <lineage>
        <taxon>Eukaryota</taxon>
        <taxon>Metazoa</taxon>
        <taxon>Ecdysozoa</taxon>
        <taxon>Arthropoda</taxon>
        <taxon>Crustacea</taxon>
        <taxon>Multicrustacea</taxon>
        <taxon>Malacostraca</taxon>
        <taxon>Eumalacostraca</taxon>
        <taxon>Eucarida</taxon>
        <taxon>Decapoda</taxon>
        <taxon>Pleocyemata</taxon>
        <taxon>Brachyura</taxon>
        <taxon>Eubrachyura</taxon>
        <taxon>Portunoidea</taxon>
        <taxon>Portunidae</taxon>
        <taxon>Portuninae</taxon>
        <taxon>Scylla</taxon>
    </lineage>
</organism>
<dbReference type="GO" id="GO:0005730">
    <property type="term" value="C:nucleolus"/>
    <property type="evidence" value="ECO:0007669"/>
    <property type="project" value="TreeGrafter"/>
</dbReference>
<feature type="non-terminal residue" evidence="2">
    <location>
        <position position="1"/>
    </location>
</feature>
<proteinExistence type="predicted"/>
<evidence type="ECO:0000313" key="3">
    <source>
        <dbReference type="Proteomes" id="UP001487740"/>
    </source>
</evidence>
<reference evidence="2 3" key="1">
    <citation type="submission" date="2023-03" db="EMBL/GenBank/DDBJ databases">
        <title>High-quality genome of Scylla paramamosain provides insights in environmental adaptation.</title>
        <authorList>
            <person name="Zhang L."/>
        </authorList>
    </citation>
    <scope>NUCLEOTIDE SEQUENCE [LARGE SCALE GENOMIC DNA]</scope>
    <source>
        <strain evidence="2">LZ_2023a</strain>
        <tissue evidence="2">Muscle</tissue>
    </source>
</reference>
<evidence type="ECO:0000313" key="2">
    <source>
        <dbReference type="EMBL" id="KAK8373704.1"/>
    </source>
</evidence>
<dbReference type="Gene3D" id="2.130.10.10">
    <property type="entry name" value="YVTN repeat-like/Quinoprotein amine dehydrogenase"/>
    <property type="match status" value="1"/>
</dbReference>
<dbReference type="InterPro" id="IPR051972">
    <property type="entry name" value="Glutamate-rich_WD_repeat"/>
</dbReference>
<name>A0AAW0SFL2_SCYPA</name>
<dbReference type="PANTHER" id="PTHR45903">
    <property type="entry name" value="GLUTAMATE-RICH WD REPEAT-CONTAINING PROTEIN 1"/>
    <property type="match status" value="1"/>
</dbReference>
<dbReference type="PANTHER" id="PTHR45903:SF1">
    <property type="entry name" value="GLUTAMATE-RICH WD REPEAT-CONTAINING PROTEIN 1"/>
    <property type="match status" value="1"/>
</dbReference>
<dbReference type="AlphaFoldDB" id="A0AAW0SFL2"/>
<accession>A0AAW0SFL2</accession>
<dbReference type="InterPro" id="IPR015943">
    <property type="entry name" value="WD40/YVTN_repeat-like_dom_sf"/>
</dbReference>